<gene>
    <name evidence="2" type="ORF">OS242_02900</name>
</gene>
<evidence type="ECO:0000256" key="1">
    <source>
        <dbReference type="SAM" id="SignalP"/>
    </source>
</evidence>
<dbReference type="RefSeq" id="WP_267150143.1">
    <property type="nucleotide sequence ID" value="NZ_JAPMLT010000001.1"/>
</dbReference>
<reference evidence="2 3" key="1">
    <citation type="submission" date="2022-11" db="EMBL/GenBank/DDBJ databases">
        <title>Study of microbial diversity in lake waters.</title>
        <authorList>
            <person name="Zhang J."/>
        </authorList>
    </citation>
    <scope>NUCLEOTIDE SEQUENCE [LARGE SCALE GENOMIC DNA]</scope>
    <source>
        <strain evidence="2 3">DT12</strain>
    </source>
</reference>
<evidence type="ECO:0000313" key="3">
    <source>
        <dbReference type="Proteomes" id="UP001208017"/>
    </source>
</evidence>
<protein>
    <submittedName>
        <fullName evidence="2">Uncharacterized protein</fullName>
    </submittedName>
</protein>
<organism evidence="2 3">
    <name type="scientific">Tumebacillus lacus</name>
    <dbReference type="NCBI Taxonomy" id="2995335"/>
    <lineage>
        <taxon>Bacteria</taxon>
        <taxon>Bacillati</taxon>
        <taxon>Bacillota</taxon>
        <taxon>Bacilli</taxon>
        <taxon>Bacillales</taxon>
        <taxon>Alicyclobacillaceae</taxon>
        <taxon>Tumebacillus</taxon>
    </lineage>
</organism>
<accession>A0ABT3X2H1</accession>
<feature type="signal peptide" evidence="1">
    <location>
        <begin position="1"/>
        <end position="26"/>
    </location>
</feature>
<dbReference type="EMBL" id="JAPMLT010000001">
    <property type="protein sequence ID" value="MCX7568909.1"/>
    <property type="molecule type" value="Genomic_DNA"/>
</dbReference>
<evidence type="ECO:0000313" key="2">
    <source>
        <dbReference type="EMBL" id="MCX7568909.1"/>
    </source>
</evidence>
<keyword evidence="3" id="KW-1185">Reference proteome</keyword>
<sequence length="162" mass="18117">MSKGMLAALLLSVMLAVSLSFLPEQALDRWGGDAFLQKMQDGRDVPVTKMEGVVDELGQMPLKSSLRKVSWEGEQLTVWLSVPAVSLKKERPWQDVYRIVYRFLVGVPQNAAVEVRVVTNEQPERVVFSVAAKRADLLDAPKPGSEGVESFVRSKLRVSEYR</sequence>
<name>A0ABT3X2H1_9BACL</name>
<feature type="chain" id="PRO_5046586114" evidence="1">
    <location>
        <begin position="27"/>
        <end position="162"/>
    </location>
</feature>
<proteinExistence type="predicted"/>
<keyword evidence="1" id="KW-0732">Signal</keyword>
<comment type="caution">
    <text evidence="2">The sequence shown here is derived from an EMBL/GenBank/DDBJ whole genome shotgun (WGS) entry which is preliminary data.</text>
</comment>
<dbReference type="Proteomes" id="UP001208017">
    <property type="component" value="Unassembled WGS sequence"/>
</dbReference>